<dbReference type="Pfam" id="PF04610">
    <property type="entry name" value="TrbL"/>
    <property type="match status" value="1"/>
</dbReference>
<feature type="transmembrane region" description="Helical" evidence="6">
    <location>
        <begin position="39"/>
        <end position="66"/>
    </location>
</feature>
<evidence type="ECO:0000313" key="8">
    <source>
        <dbReference type="Proteomes" id="UP000248916"/>
    </source>
</evidence>
<reference evidence="7 8" key="1">
    <citation type="submission" date="2018-06" db="EMBL/GenBank/DDBJ databases">
        <title>Genomic Encyclopedia of Archaeal and Bacterial Type Strains, Phase II (KMG-II): from individual species to whole genera.</title>
        <authorList>
            <person name="Goeker M."/>
        </authorList>
    </citation>
    <scope>NUCLEOTIDE SEQUENCE [LARGE SCALE GENOMIC DNA]</scope>
    <source>
        <strain evidence="7 8">DSM 22009</strain>
    </source>
</reference>
<dbReference type="AlphaFoldDB" id="A0A2W7MXC8"/>
<protein>
    <submittedName>
        <fullName evidence="7">Type IV secretion system protein VirB6</fullName>
    </submittedName>
</protein>
<organism evidence="7 8">
    <name type="scientific">Palleronia aestuarii</name>
    <dbReference type="NCBI Taxonomy" id="568105"/>
    <lineage>
        <taxon>Bacteria</taxon>
        <taxon>Pseudomonadati</taxon>
        <taxon>Pseudomonadota</taxon>
        <taxon>Alphaproteobacteria</taxon>
        <taxon>Rhodobacterales</taxon>
        <taxon>Roseobacteraceae</taxon>
        <taxon>Palleronia</taxon>
    </lineage>
</organism>
<evidence type="ECO:0000313" key="7">
    <source>
        <dbReference type="EMBL" id="PZX12450.1"/>
    </source>
</evidence>
<dbReference type="OrthoDB" id="8101026at2"/>
<evidence type="ECO:0000256" key="6">
    <source>
        <dbReference type="SAM" id="Phobius"/>
    </source>
</evidence>
<comment type="similarity">
    <text evidence="2">Belongs to the TrbL/VirB6 family.</text>
</comment>
<keyword evidence="3 6" id="KW-0812">Transmembrane</keyword>
<dbReference type="GO" id="GO:0016020">
    <property type="term" value="C:membrane"/>
    <property type="evidence" value="ECO:0007669"/>
    <property type="project" value="UniProtKB-SubCell"/>
</dbReference>
<keyword evidence="4 6" id="KW-1133">Transmembrane helix</keyword>
<dbReference type="InterPro" id="IPR007688">
    <property type="entry name" value="Conjugal_tfr_TrbL/VirB6"/>
</dbReference>
<sequence length="344" mass="34752">MAVINDILDMVDGVVVGVAGDTYADIANMVQPVVATSSVLIVALVGINIITMTVALAPSTILGLLLRLVLINIFLDFSNLEPVYMALTEGPAAVGAGMLSALSGGEATNLYEGLDDLYVSCLEIGEAIADNGGLFAGPMTAVLMFLVAALMAVATIIILSAAKIMIAVLLAIAPVAIGCTMFKQSAPVFEAWVKLALGFAFVPLFVAAMAGFTIAAGETVAPSDLSDAETIGDVISFVVVMLLGAGLMALIPGFASSLAATNIGIAGVNDRFTGSMSRAMRGAGGAIRGTDDFRRGATAGARGLGVSDRSSSAARIGNYTGTGIVSGAARARQLAGKMKGGKPQ</sequence>
<keyword evidence="8" id="KW-1185">Reference proteome</keyword>
<proteinExistence type="inferred from homology"/>
<dbReference type="EMBL" id="QKZL01000023">
    <property type="protein sequence ID" value="PZX12450.1"/>
    <property type="molecule type" value="Genomic_DNA"/>
</dbReference>
<gene>
    <name evidence="7" type="ORF">LX81_03554</name>
</gene>
<name>A0A2W7MXC8_9RHOB</name>
<comment type="caution">
    <text evidence="7">The sequence shown here is derived from an EMBL/GenBank/DDBJ whole genome shotgun (WGS) entry which is preliminary data.</text>
</comment>
<accession>A0A2W7MXC8</accession>
<evidence type="ECO:0000256" key="3">
    <source>
        <dbReference type="ARBA" id="ARBA00022692"/>
    </source>
</evidence>
<feature type="transmembrane region" description="Helical" evidence="6">
    <location>
        <begin position="234"/>
        <end position="255"/>
    </location>
</feature>
<comment type="subcellular location">
    <subcellularLocation>
        <location evidence="1">Membrane</location>
        <topology evidence="1">Multi-pass membrane protein</topology>
    </subcellularLocation>
</comment>
<dbReference type="RefSeq" id="WP_111538598.1">
    <property type="nucleotide sequence ID" value="NZ_QKZL01000023.1"/>
</dbReference>
<evidence type="ECO:0000256" key="1">
    <source>
        <dbReference type="ARBA" id="ARBA00004141"/>
    </source>
</evidence>
<feature type="transmembrane region" description="Helical" evidence="6">
    <location>
        <begin position="134"/>
        <end position="158"/>
    </location>
</feature>
<feature type="transmembrane region" description="Helical" evidence="6">
    <location>
        <begin position="195"/>
        <end position="214"/>
    </location>
</feature>
<keyword evidence="5 6" id="KW-0472">Membrane</keyword>
<evidence type="ECO:0000256" key="5">
    <source>
        <dbReference type="ARBA" id="ARBA00023136"/>
    </source>
</evidence>
<feature type="transmembrane region" description="Helical" evidence="6">
    <location>
        <begin position="164"/>
        <end position="183"/>
    </location>
</feature>
<evidence type="ECO:0000256" key="2">
    <source>
        <dbReference type="ARBA" id="ARBA00007802"/>
    </source>
</evidence>
<dbReference type="Proteomes" id="UP000248916">
    <property type="component" value="Unassembled WGS sequence"/>
</dbReference>
<dbReference type="GO" id="GO:0030255">
    <property type="term" value="P:protein secretion by the type IV secretion system"/>
    <property type="evidence" value="ECO:0007669"/>
    <property type="project" value="InterPro"/>
</dbReference>
<evidence type="ECO:0000256" key="4">
    <source>
        <dbReference type="ARBA" id="ARBA00022989"/>
    </source>
</evidence>